<evidence type="ECO:0000259" key="5">
    <source>
        <dbReference type="Pfam" id="PF07980"/>
    </source>
</evidence>
<dbReference type="GO" id="GO:0009279">
    <property type="term" value="C:cell outer membrane"/>
    <property type="evidence" value="ECO:0007669"/>
    <property type="project" value="UniProtKB-SubCell"/>
</dbReference>
<evidence type="ECO:0000256" key="4">
    <source>
        <dbReference type="ARBA" id="ARBA00023237"/>
    </source>
</evidence>
<dbReference type="SUPFAM" id="SSF48452">
    <property type="entry name" value="TPR-like"/>
    <property type="match status" value="1"/>
</dbReference>
<sequence>ERMRELVFEFRIWDDICRTRLYPVTSDSNPGKATFVNVIGAKNPWEQTFQEKHLLWPISANEIQRNPSLTQNSGYE</sequence>
<comment type="subcellular location">
    <subcellularLocation>
        <location evidence="1">Cell outer membrane</location>
    </subcellularLocation>
</comment>
<gene>
    <name evidence="6" type="ORF">EZS27_043451</name>
</gene>
<feature type="non-terminal residue" evidence="6">
    <location>
        <position position="1"/>
    </location>
</feature>
<keyword evidence="2" id="KW-0732">Signal</keyword>
<reference evidence="6" key="1">
    <citation type="submission" date="2019-03" db="EMBL/GenBank/DDBJ databases">
        <title>Single cell metagenomics reveals metabolic interactions within the superorganism composed of flagellate Streblomastix strix and complex community of Bacteroidetes bacteria on its surface.</title>
        <authorList>
            <person name="Treitli S.C."/>
            <person name="Kolisko M."/>
            <person name="Husnik F."/>
            <person name="Keeling P."/>
            <person name="Hampl V."/>
        </authorList>
    </citation>
    <scope>NUCLEOTIDE SEQUENCE</scope>
    <source>
        <strain evidence="6">STM</strain>
    </source>
</reference>
<name>A0A5J4P741_9ZZZZ</name>
<keyword evidence="4" id="KW-0998">Cell outer membrane</keyword>
<dbReference type="EMBL" id="SNRY01011137">
    <property type="protein sequence ID" value="KAA6304898.1"/>
    <property type="molecule type" value="Genomic_DNA"/>
</dbReference>
<feature type="domain" description="RagB/SusD" evidence="5">
    <location>
        <begin position="1"/>
        <end position="75"/>
    </location>
</feature>
<evidence type="ECO:0000256" key="1">
    <source>
        <dbReference type="ARBA" id="ARBA00004442"/>
    </source>
</evidence>
<dbReference type="InterPro" id="IPR011990">
    <property type="entry name" value="TPR-like_helical_dom_sf"/>
</dbReference>
<protein>
    <submittedName>
        <fullName evidence="6">RagB/SusD family nutrient uptake outer membrane protein</fullName>
    </submittedName>
</protein>
<dbReference type="InterPro" id="IPR012944">
    <property type="entry name" value="SusD_RagB_dom"/>
</dbReference>
<evidence type="ECO:0000256" key="2">
    <source>
        <dbReference type="ARBA" id="ARBA00022729"/>
    </source>
</evidence>
<evidence type="ECO:0000256" key="3">
    <source>
        <dbReference type="ARBA" id="ARBA00023136"/>
    </source>
</evidence>
<accession>A0A5J4P741</accession>
<dbReference type="Pfam" id="PF07980">
    <property type="entry name" value="SusD_RagB"/>
    <property type="match status" value="1"/>
</dbReference>
<dbReference type="Gene3D" id="1.25.40.390">
    <property type="match status" value="1"/>
</dbReference>
<proteinExistence type="predicted"/>
<organism evidence="6">
    <name type="scientific">termite gut metagenome</name>
    <dbReference type="NCBI Taxonomy" id="433724"/>
    <lineage>
        <taxon>unclassified sequences</taxon>
        <taxon>metagenomes</taxon>
        <taxon>organismal metagenomes</taxon>
    </lineage>
</organism>
<evidence type="ECO:0000313" key="6">
    <source>
        <dbReference type="EMBL" id="KAA6304898.1"/>
    </source>
</evidence>
<comment type="caution">
    <text evidence="6">The sequence shown here is derived from an EMBL/GenBank/DDBJ whole genome shotgun (WGS) entry which is preliminary data.</text>
</comment>
<keyword evidence="3" id="KW-0472">Membrane</keyword>
<dbReference type="AlphaFoldDB" id="A0A5J4P741"/>